<keyword evidence="4" id="KW-0804">Transcription</keyword>
<dbReference type="CDD" id="cd05466">
    <property type="entry name" value="PBP2_LTTR_substrate"/>
    <property type="match status" value="1"/>
</dbReference>
<comment type="caution">
    <text evidence="6">The sequence shown here is derived from an EMBL/GenBank/DDBJ whole genome shotgun (WGS) entry which is preliminary data.</text>
</comment>
<evidence type="ECO:0000256" key="4">
    <source>
        <dbReference type="ARBA" id="ARBA00023163"/>
    </source>
</evidence>
<evidence type="ECO:0000256" key="3">
    <source>
        <dbReference type="ARBA" id="ARBA00023125"/>
    </source>
</evidence>
<evidence type="ECO:0000256" key="2">
    <source>
        <dbReference type="ARBA" id="ARBA00023015"/>
    </source>
</evidence>
<dbReference type="AlphaFoldDB" id="A0A927FCP4"/>
<feature type="domain" description="HTH lysR-type" evidence="5">
    <location>
        <begin position="4"/>
        <end position="61"/>
    </location>
</feature>
<keyword evidence="3" id="KW-0238">DNA-binding</keyword>
<evidence type="ECO:0000259" key="5">
    <source>
        <dbReference type="PROSITE" id="PS50931"/>
    </source>
</evidence>
<proteinExistence type="inferred from homology"/>
<organism evidence="6 7">
    <name type="scientific">Pelagicoccus enzymogenes</name>
    <dbReference type="NCBI Taxonomy" id="2773457"/>
    <lineage>
        <taxon>Bacteria</taxon>
        <taxon>Pseudomonadati</taxon>
        <taxon>Verrucomicrobiota</taxon>
        <taxon>Opitutia</taxon>
        <taxon>Puniceicoccales</taxon>
        <taxon>Pelagicoccaceae</taxon>
        <taxon>Pelagicoccus</taxon>
    </lineage>
</organism>
<dbReference type="SUPFAM" id="SSF53850">
    <property type="entry name" value="Periplasmic binding protein-like II"/>
    <property type="match status" value="1"/>
</dbReference>
<dbReference type="EMBL" id="JACYFG010000051">
    <property type="protein sequence ID" value="MBD5781969.1"/>
    <property type="molecule type" value="Genomic_DNA"/>
</dbReference>
<dbReference type="Gene3D" id="1.10.10.10">
    <property type="entry name" value="Winged helix-like DNA-binding domain superfamily/Winged helix DNA-binding domain"/>
    <property type="match status" value="1"/>
</dbReference>
<dbReference type="PRINTS" id="PR00039">
    <property type="entry name" value="HTHLYSR"/>
</dbReference>
<dbReference type="GO" id="GO:0003700">
    <property type="term" value="F:DNA-binding transcription factor activity"/>
    <property type="evidence" value="ECO:0007669"/>
    <property type="project" value="InterPro"/>
</dbReference>
<protein>
    <submittedName>
        <fullName evidence="6">LysR family transcriptional regulator</fullName>
    </submittedName>
</protein>
<keyword evidence="2" id="KW-0805">Transcription regulation</keyword>
<evidence type="ECO:0000313" key="6">
    <source>
        <dbReference type="EMBL" id="MBD5781969.1"/>
    </source>
</evidence>
<dbReference type="RefSeq" id="WP_191619042.1">
    <property type="nucleotide sequence ID" value="NZ_JACYFG010000051.1"/>
</dbReference>
<dbReference type="GO" id="GO:0032993">
    <property type="term" value="C:protein-DNA complex"/>
    <property type="evidence" value="ECO:0007669"/>
    <property type="project" value="TreeGrafter"/>
</dbReference>
<sequence length="294" mass="32397">MKGPTHRQIGAFLEVCRDFHFSQAARRLGMAQPQLSRTVRELEAYIGTKLFARQGRKVSLSPAGEVFLREVFQLPAILGRAVEGARRAAAGEESVLRLGFVGALMGEELLEVFERYRSQHPDTQLSLFDLPPSDLLRQVESAELDGAFLGVKPKELPKGLSSFQWKEEPVLACLPREHRLANRKRIKVADLQDETVVVLAASLAPSYRDFLDELLETEGGRNGPYLETNGADAILSMVVAGCGVALLPRSALRKAEGRLVAVPLAGTQARLREVFLYRSGESRVVSPLLELLRG</sequence>
<dbReference type="PROSITE" id="PS50931">
    <property type="entry name" value="HTH_LYSR"/>
    <property type="match status" value="1"/>
</dbReference>
<comment type="similarity">
    <text evidence="1">Belongs to the LysR transcriptional regulatory family.</text>
</comment>
<dbReference type="PANTHER" id="PTHR30346">
    <property type="entry name" value="TRANSCRIPTIONAL DUAL REGULATOR HCAR-RELATED"/>
    <property type="match status" value="1"/>
</dbReference>
<reference evidence="6" key="1">
    <citation type="submission" date="2020-09" db="EMBL/GenBank/DDBJ databases">
        <title>Pelagicoccus enzymogenes sp. nov. with an EPS production, isolated from marine sediment.</title>
        <authorList>
            <person name="Feng X."/>
        </authorList>
    </citation>
    <scope>NUCLEOTIDE SEQUENCE</scope>
    <source>
        <strain evidence="6">NFK12</strain>
    </source>
</reference>
<dbReference type="Pfam" id="PF00126">
    <property type="entry name" value="HTH_1"/>
    <property type="match status" value="1"/>
</dbReference>
<dbReference type="InterPro" id="IPR036390">
    <property type="entry name" value="WH_DNA-bd_sf"/>
</dbReference>
<dbReference type="InterPro" id="IPR000847">
    <property type="entry name" value="LysR_HTH_N"/>
</dbReference>
<keyword evidence="7" id="KW-1185">Reference proteome</keyword>
<dbReference type="InterPro" id="IPR005119">
    <property type="entry name" value="LysR_subst-bd"/>
</dbReference>
<dbReference type="FunFam" id="1.10.10.10:FF:000001">
    <property type="entry name" value="LysR family transcriptional regulator"/>
    <property type="match status" value="1"/>
</dbReference>
<gene>
    <name evidence="6" type="ORF">IEN85_20890</name>
</gene>
<dbReference type="Pfam" id="PF03466">
    <property type="entry name" value="LysR_substrate"/>
    <property type="match status" value="1"/>
</dbReference>
<name>A0A927FCP4_9BACT</name>
<evidence type="ECO:0000313" key="7">
    <source>
        <dbReference type="Proteomes" id="UP000622317"/>
    </source>
</evidence>
<dbReference type="InterPro" id="IPR036388">
    <property type="entry name" value="WH-like_DNA-bd_sf"/>
</dbReference>
<dbReference type="Gene3D" id="3.40.190.10">
    <property type="entry name" value="Periplasmic binding protein-like II"/>
    <property type="match status" value="2"/>
</dbReference>
<evidence type="ECO:0000256" key="1">
    <source>
        <dbReference type="ARBA" id="ARBA00009437"/>
    </source>
</evidence>
<accession>A0A927FCP4</accession>
<dbReference type="SUPFAM" id="SSF46785">
    <property type="entry name" value="Winged helix' DNA-binding domain"/>
    <property type="match status" value="1"/>
</dbReference>
<dbReference type="GO" id="GO:0003677">
    <property type="term" value="F:DNA binding"/>
    <property type="evidence" value="ECO:0007669"/>
    <property type="project" value="UniProtKB-KW"/>
</dbReference>
<dbReference type="PANTHER" id="PTHR30346:SF28">
    <property type="entry name" value="HTH-TYPE TRANSCRIPTIONAL REGULATOR CYNR"/>
    <property type="match status" value="1"/>
</dbReference>
<dbReference type="Proteomes" id="UP000622317">
    <property type="component" value="Unassembled WGS sequence"/>
</dbReference>